<reference evidence="1" key="1">
    <citation type="submission" date="2014-09" db="EMBL/GenBank/DDBJ databases">
        <authorList>
            <person name="Magalhaes I.L.F."/>
            <person name="Oliveira U."/>
            <person name="Santos F.R."/>
            <person name="Vidigal T.H.D.A."/>
            <person name="Brescovit A.D."/>
            <person name="Santos A.J."/>
        </authorList>
    </citation>
    <scope>NUCLEOTIDE SEQUENCE</scope>
    <source>
        <tissue evidence="1">Shoot tissue taken approximately 20 cm above the soil surface</tissue>
    </source>
</reference>
<dbReference type="AlphaFoldDB" id="A0A0A8ZE49"/>
<accession>A0A0A8ZE49</accession>
<organism evidence="1">
    <name type="scientific">Arundo donax</name>
    <name type="common">Giant reed</name>
    <name type="synonym">Donax arundinaceus</name>
    <dbReference type="NCBI Taxonomy" id="35708"/>
    <lineage>
        <taxon>Eukaryota</taxon>
        <taxon>Viridiplantae</taxon>
        <taxon>Streptophyta</taxon>
        <taxon>Embryophyta</taxon>
        <taxon>Tracheophyta</taxon>
        <taxon>Spermatophyta</taxon>
        <taxon>Magnoliopsida</taxon>
        <taxon>Liliopsida</taxon>
        <taxon>Poales</taxon>
        <taxon>Poaceae</taxon>
        <taxon>PACMAD clade</taxon>
        <taxon>Arundinoideae</taxon>
        <taxon>Arundineae</taxon>
        <taxon>Arundo</taxon>
    </lineage>
</organism>
<proteinExistence type="predicted"/>
<dbReference type="EMBL" id="GBRH01261927">
    <property type="protein sequence ID" value="JAD35968.1"/>
    <property type="molecule type" value="Transcribed_RNA"/>
</dbReference>
<evidence type="ECO:0000313" key="1">
    <source>
        <dbReference type="EMBL" id="JAD35968.1"/>
    </source>
</evidence>
<name>A0A0A8ZE49_ARUDO</name>
<sequence>MRWSTFMYGYLLNAGSRLTAATWAHVATENSCKKEYERKNSVC</sequence>
<protein>
    <submittedName>
        <fullName evidence="1">Uncharacterized protein</fullName>
    </submittedName>
</protein>
<reference evidence="1" key="2">
    <citation type="journal article" date="2015" name="Data Brief">
        <title>Shoot transcriptome of the giant reed, Arundo donax.</title>
        <authorList>
            <person name="Barrero R.A."/>
            <person name="Guerrero F.D."/>
            <person name="Moolhuijzen P."/>
            <person name="Goolsby J.A."/>
            <person name="Tidwell J."/>
            <person name="Bellgard S.E."/>
            <person name="Bellgard M.I."/>
        </authorList>
    </citation>
    <scope>NUCLEOTIDE SEQUENCE</scope>
    <source>
        <tissue evidence="1">Shoot tissue taken approximately 20 cm above the soil surface</tissue>
    </source>
</reference>